<keyword evidence="6 10" id="KW-1133">Transmembrane helix</keyword>
<reference evidence="12 13" key="1">
    <citation type="journal article" date="2019" name="Nat. Ecol. Evol.">
        <title>Megaphylogeny resolves global patterns of mushroom evolution.</title>
        <authorList>
            <person name="Varga T."/>
            <person name="Krizsan K."/>
            <person name="Foldi C."/>
            <person name="Dima B."/>
            <person name="Sanchez-Garcia M."/>
            <person name="Sanchez-Ramirez S."/>
            <person name="Szollosi G.J."/>
            <person name="Szarkandi J.G."/>
            <person name="Papp V."/>
            <person name="Albert L."/>
            <person name="Andreopoulos W."/>
            <person name="Angelini C."/>
            <person name="Antonin V."/>
            <person name="Barry K.W."/>
            <person name="Bougher N.L."/>
            <person name="Buchanan P."/>
            <person name="Buyck B."/>
            <person name="Bense V."/>
            <person name="Catcheside P."/>
            <person name="Chovatia M."/>
            <person name="Cooper J."/>
            <person name="Damon W."/>
            <person name="Desjardin D."/>
            <person name="Finy P."/>
            <person name="Geml J."/>
            <person name="Haridas S."/>
            <person name="Hughes K."/>
            <person name="Justo A."/>
            <person name="Karasinski D."/>
            <person name="Kautmanova I."/>
            <person name="Kiss B."/>
            <person name="Kocsube S."/>
            <person name="Kotiranta H."/>
            <person name="LaButti K.M."/>
            <person name="Lechner B.E."/>
            <person name="Liimatainen K."/>
            <person name="Lipzen A."/>
            <person name="Lukacs Z."/>
            <person name="Mihaltcheva S."/>
            <person name="Morgado L.N."/>
            <person name="Niskanen T."/>
            <person name="Noordeloos M.E."/>
            <person name="Ohm R.A."/>
            <person name="Ortiz-Santana B."/>
            <person name="Ovrebo C."/>
            <person name="Racz N."/>
            <person name="Riley R."/>
            <person name="Savchenko A."/>
            <person name="Shiryaev A."/>
            <person name="Soop K."/>
            <person name="Spirin V."/>
            <person name="Szebenyi C."/>
            <person name="Tomsovsky M."/>
            <person name="Tulloss R.E."/>
            <person name="Uehling J."/>
            <person name="Grigoriev I.V."/>
            <person name="Vagvolgyi C."/>
            <person name="Papp T."/>
            <person name="Martin F.M."/>
            <person name="Miettinen O."/>
            <person name="Hibbett D.S."/>
            <person name="Nagy L.G."/>
        </authorList>
    </citation>
    <scope>NUCLEOTIDE SEQUENCE [LARGE SCALE GENOMIC DNA]</scope>
    <source>
        <strain evidence="12 13">CBS 309.79</strain>
    </source>
</reference>
<evidence type="ECO:0000256" key="3">
    <source>
        <dbReference type="ARBA" id="ARBA00022692"/>
    </source>
</evidence>
<dbReference type="Gene3D" id="1.50.40.10">
    <property type="entry name" value="Mitochondrial carrier domain"/>
    <property type="match status" value="2"/>
</dbReference>
<dbReference type="STRING" id="1884261.A0A5C3QND3"/>
<keyword evidence="13" id="KW-1185">Reference proteome</keyword>
<keyword evidence="4 10" id="KW-0677">Repeat</keyword>
<dbReference type="PROSITE" id="PS50920">
    <property type="entry name" value="SOLCAR"/>
    <property type="match status" value="3"/>
</dbReference>
<dbReference type="InterPro" id="IPR023395">
    <property type="entry name" value="MCP_dom_sf"/>
</dbReference>
<evidence type="ECO:0000256" key="9">
    <source>
        <dbReference type="ARBA" id="ARBA00034060"/>
    </source>
</evidence>
<keyword evidence="2 10" id="KW-0813">Transport</keyword>
<evidence type="ECO:0000256" key="11">
    <source>
        <dbReference type="PROSITE-ProRule" id="PRU00282"/>
    </source>
</evidence>
<evidence type="ECO:0000256" key="7">
    <source>
        <dbReference type="ARBA" id="ARBA00023128"/>
    </source>
</evidence>
<feature type="repeat" description="Solcar" evidence="11">
    <location>
        <begin position="117"/>
        <end position="200"/>
    </location>
</feature>
<evidence type="ECO:0000256" key="10">
    <source>
        <dbReference type="HAMAP-Rule" id="MF_03064"/>
    </source>
</evidence>
<evidence type="ECO:0000313" key="13">
    <source>
        <dbReference type="Proteomes" id="UP000305067"/>
    </source>
</evidence>
<dbReference type="InterPro" id="IPR018108">
    <property type="entry name" value="MCP_transmembrane"/>
</dbReference>
<comment type="function">
    <text evidence="10">Mitochondrial glycine transporter that imports glycine into the mitochondrial matrix. Plays an important role in providing glycine for the first enzymatic step in heme biosynthesis, the condensation of glycine with succinyl-CoA to produce 5-aminolevulinate (ALA) in the miochondrial matrix.</text>
</comment>
<evidence type="ECO:0000256" key="8">
    <source>
        <dbReference type="ARBA" id="ARBA00023136"/>
    </source>
</evidence>
<dbReference type="GO" id="GO:0005743">
    <property type="term" value="C:mitochondrial inner membrane"/>
    <property type="evidence" value="ECO:0007669"/>
    <property type="project" value="UniProtKB-SubCell"/>
</dbReference>
<evidence type="ECO:0000256" key="5">
    <source>
        <dbReference type="ARBA" id="ARBA00022792"/>
    </source>
</evidence>
<dbReference type="GO" id="GO:0015187">
    <property type="term" value="F:glycine transmembrane transporter activity"/>
    <property type="evidence" value="ECO:0007669"/>
    <property type="project" value="UniProtKB-UniRule"/>
</dbReference>
<evidence type="ECO:0000256" key="1">
    <source>
        <dbReference type="ARBA" id="ARBA00004141"/>
    </source>
</evidence>
<protein>
    <recommendedName>
        <fullName evidence="10">Mitochondrial glycine transporter</fullName>
    </recommendedName>
    <alternativeName>
        <fullName evidence="10">Solute carrier family 25 member 38 homolog</fullName>
    </alternativeName>
</protein>
<accession>A0A5C3QND3</accession>
<feature type="repeat" description="Solcar" evidence="11">
    <location>
        <begin position="212"/>
        <end position="297"/>
    </location>
</feature>
<evidence type="ECO:0000313" key="12">
    <source>
        <dbReference type="EMBL" id="TFL03436.1"/>
    </source>
</evidence>
<evidence type="ECO:0000256" key="6">
    <source>
        <dbReference type="ARBA" id="ARBA00022989"/>
    </source>
</evidence>
<comment type="catalytic activity">
    <reaction evidence="9 10">
        <text>glycine(in) = glycine(out)</text>
        <dbReference type="Rhea" id="RHEA:70715"/>
        <dbReference type="ChEBI" id="CHEBI:57305"/>
    </reaction>
</comment>
<gene>
    <name evidence="12" type="ORF">BDV98DRAFT_591305</name>
</gene>
<dbReference type="AlphaFoldDB" id="A0A5C3QND3"/>
<dbReference type="Pfam" id="PF00153">
    <property type="entry name" value="Mito_carr"/>
    <property type="match status" value="3"/>
</dbReference>
<evidence type="ECO:0000256" key="4">
    <source>
        <dbReference type="ARBA" id="ARBA00022737"/>
    </source>
</evidence>
<sequence length="307" mass="33443">MRNIEQQLLSGAFSGFASTVSLQPFDLLKTRLQQGDGLKTESNTRTLLQTTKSILRQDGLSGLWRGTAPSLTRNVPGVALYMSSLTQLRYWMATRLPYFRAAQQADLSASGSVLPKLNSQGNLVAGAVARVSVGFLLNPLSVLKARYESNMYGYSSLSGALSTIVRQGPSELLRGFMASSLRDAPYAGMFVVFYEGFKREAVRLPFAGTGDYSAAINTFSAASAGALATIATHPFDVIKTKVQVRSEDRYQGFTRTVVTIFRQRGIAGFFDGASLRMSRKVLSSAIGWSVFESLLRNFMPKPIAQSL</sequence>
<dbReference type="EMBL" id="ML178820">
    <property type="protein sequence ID" value="TFL03436.1"/>
    <property type="molecule type" value="Genomic_DNA"/>
</dbReference>
<dbReference type="Proteomes" id="UP000305067">
    <property type="component" value="Unassembled WGS sequence"/>
</dbReference>
<dbReference type="SUPFAM" id="SSF103506">
    <property type="entry name" value="Mitochondrial carrier"/>
    <property type="match status" value="1"/>
</dbReference>
<dbReference type="HAMAP" id="MF_03064">
    <property type="entry name" value="SLC25A38"/>
    <property type="match status" value="1"/>
</dbReference>
<dbReference type="OrthoDB" id="1924968at2759"/>
<dbReference type="PANTHER" id="PTHR46181:SF3">
    <property type="entry name" value="MITOCHONDRIAL GLYCINE TRANSPORTER"/>
    <property type="match status" value="1"/>
</dbReference>
<organism evidence="12 13">
    <name type="scientific">Pterulicium gracile</name>
    <dbReference type="NCBI Taxonomy" id="1884261"/>
    <lineage>
        <taxon>Eukaryota</taxon>
        <taxon>Fungi</taxon>
        <taxon>Dikarya</taxon>
        <taxon>Basidiomycota</taxon>
        <taxon>Agaricomycotina</taxon>
        <taxon>Agaricomycetes</taxon>
        <taxon>Agaricomycetidae</taxon>
        <taxon>Agaricales</taxon>
        <taxon>Pleurotineae</taxon>
        <taxon>Pterulaceae</taxon>
        <taxon>Pterulicium</taxon>
    </lineage>
</organism>
<keyword evidence="5 10" id="KW-0999">Mitochondrion inner membrane</keyword>
<comment type="subcellular location">
    <subcellularLocation>
        <location evidence="1">Membrane</location>
        <topology evidence="1">Multi-pass membrane protein</topology>
    </subcellularLocation>
    <subcellularLocation>
        <location evidence="10">Mitochondrion inner membrane</location>
        <topology evidence="10">Multi-pass membrane protein</topology>
    </subcellularLocation>
</comment>
<comment type="similarity">
    <text evidence="10">Belongs to the mitochondrial carrier (TC 2.A.29) family. SLC25A38 subfamily.</text>
</comment>
<feature type="repeat" description="Solcar" evidence="11">
    <location>
        <begin position="2"/>
        <end position="91"/>
    </location>
</feature>
<dbReference type="InterPro" id="IPR030847">
    <property type="entry name" value="Hem25/SLC25A38"/>
</dbReference>
<proteinExistence type="inferred from homology"/>
<keyword evidence="7 10" id="KW-0496">Mitochondrion</keyword>
<dbReference type="PANTHER" id="PTHR46181">
    <property type="entry name" value="MITOCHONDRIAL GLYCINE TRANSPORTER"/>
    <property type="match status" value="1"/>
</dbReference>
<keyword evidence="3 10" id="KW-0812">Transmembrane</keyword>
<dbReference type="GO" id="GO:1904983">
    <property type="term" value="P:glycine import into mitochondrion"/>
    <property type="evidence" value="ECO:0007669"/>
    <property type="project" value="UniProtKB-UniRule"/>
</dbReference>
<name>A0A5C3QND3_9AGAR</name>
<keyword evidence="8 10" id="KW-0472">Membrane</keyword>
<evidence type="ECO:0000256" key="2">
    <source>
        <dbReference type="ARBA" id="ARBA00022448"/>
    </source>
</evidence>